<feature type="region of interest" description="Disordered" evidence="1">
    <location>
        <begin position="116"/>
        <end position="181"/>
    </location>
</feature>
<evidence type="ECO:0000313" key="2">
    <source>
        <dbReference type="EMBL" id="STZ41710.1"/>
    </source>
</evidence>
<gene>
    <name evidence="2" type="ORF">NCTC10742_00917</name>
</gene>
<organism evidence="2 3">
    <name type="scientific">Mycolicibacterium gilvum</name>
    <dbReference type="NCBI Taxonomy" id="1804"/>
    <lineage>
        <taxon>Bacteria</taxon>
        <taxon>Bacillati</taxon>
        <taxon>Actinomycetota</taxon>
        <taxon>Actinomycetes</taxon>
        <taxon>Mycobacteriales</taxon>
        <taxon>Mycobacteriaceae</taxon>
        <taxon>Mycolicibacterium</taxon>
    </lineage>
</organism>
<protein>
    <submittedName>
        <fullName evidence="2">Uncharacterized protein</fullName>
    </submittedName>
</protein>
<name>A0A378SG71_9MYCO</name>
<evidence type="ECO:0000313" key="3">
    <source>
        <dbReference type="Proteomes" id="UP000254291"/>
    </source>
</evidence>
<feature type="compositionally biased region" description="Basic and acidic residues" evidence="1">
    <location>
        <begin position="134"/>
        <end position="143"/>
    </location>
</feature>
<dbReference type="AlphaFoldDB" id="A0A378SG71"/>
<sequence>MSEVQVMEDHEVLVPLDRSGAEKLDGRIRRLAKQAGDQLLQVGRLLDEARAGRAHEALGFPSWTAYVADALGGTLQLSGEARQAMVQMMAGEGMSVRAIAAATGVSKSTVDRDLAQVPHDDGASAPESTVPQRDSSDSDRADVDPGPTGEKVTTGLDGKSRRRKPRAKKEPKQEPVVELKTEPVSTRQIQIPTAYRASIKTLSTVACSMRDLVDDPRWSKARDRFTEKDRVELDGNIAVLQTLRAAMENTAVNRTGDVSEERTA</sequence>
<dbReference type="Proteomes" id="UP000254291">
    <property type="component" value="Unassembled WGS sequence"/>
</dbReference>
<feature type="compositionally biased region" description="Basic and acidic residues" evidence="1">
    <location>
        <begin position="168"/>
        <end position="181"/>
    </location>
</feature>
<evidence type="ECO:0000256" key="1">
    <source>
        <dbReference type="SAM" id="MobiDB-lite"/>
    </source>
</evidence>
<dbReference type="EMBL" id="UGQM01000001">
    <property type="protein sequence ID" value="STZ41710.1"/>
    <property type="molecule type" value="Genomic_DNA"/>
</dbReference>
<dbReference type="RefSeq" id="WP_147292261.1">
    <property type="nucleotide sequence ID" value="NZ_JACKST010000065.1"/>
</dbReference>
<proteinExistence type="predicted"/>
<reference evidence="2 3" key="1">
    <citation type="submission" date="2018-06" db="EMBL/GenBank/DDBJ databases">
        <authorList>
            <consortium name="Pathogen Informatics"/>
            <person name="Doyle S."/>
        </authorList>
    </citation>
    <scope>NUCLEOTIDE SEQUENCE [LARGE SCALE GENOMIC DNA]</scope>
    <source>
        <strain evidence="2 3">NCTC10742</strain>
    </source>
</reference>
<accession>A0A378SG71</accession>